<dbReference type="EMBL" id="CP008746">
    <property type="protein sequence ID" value="AKJ39496.1"/>
    <property type="molecule type" value="Genomic_DNA"/>
</dbReference>
<name>A0A0G3CBW3_METBA</name>
<sequence>MTKIKIVKLYFTSPLHVGEIGIGLEESSLVLHSDTIFNAICNSLSKLYGSKWINGFLSGFSESVPFRISSGFPFTNNTLYFPKPMSMANVEENLLKDYSKKLKKTTYLTQDYFQKWIARDQLFEDDLKEITTDENLELCEEEASDFGTDFLLPKVSISRDNAESSIYFLGSVHFKKDSGIWFILDCKDKDYEEKVFSALRLLQHDGIGGKRTWGYGGFCLKDKNAQEIQLDVPNSDTQLLLSLFYPEKGEENLFSGKKARWGFSLRGGYAYPYGSKSSSPKPQRLFIKEGSIFEKIPKGKLLQDPTKLEGFENLYHYGFAYSIPINIDGGEQV</sequence>
<dbReference type="GeneID" id="24886196"/>
<evidence type="ECO:0000256" key="2">
    <source>
        <dbReference type="ARBA" id="ARBA00016109"/>
    </source>
</evidence>
<dbReference type="Proteomes" id="UP000035331">
    <property type="component" value="Chromosome"/>
</dbReference>
<comment type="similarity">
    <text evidence="1">Belongs to the CRISPR-associated Csm4 family.</text>
</comment>
<dbReference type="PATRIC" id="fig|796385.3.peg.3053"/>
<keyword evidence="4" id="KW-0051">Antiviral defense</keyword>
<dbReference type="InterPro" id="IPR040932">
    <property type="entry name" value="Csm4_C"/>
</dbReference>
<dbReference type="Pfam" id="PF17953">
    <property type="entry name" value="Csm4_C"/>
    <property type="match status" value="1"/>
</dbReference>
<keyword evidence="3" id="KW-0694">RNA-binding</keyword>
<dbReference type="NCBIfam" id="TIGR01903">
    <property type="entry name" value="cas5_csm4"/>
    <property type="match status" value="1"/>
</dbReference>
<dbReference type="InterPro" id="IPR005510">
    <property type="entry name" value="Csm4"/>
</dbReference>
<accession>A0A0G3CBW3</accession>
<feature type="domain" description="CRISPR type III-associated protein" evidence="5">
    <location>
        <begin position="8"/>
        <end position="217"/>
    </location>
</feature>
<gene>
    <name evidence="7" type="ORF">MCM1_2481</name>
</gene>
<evidence type="ECO:0000259" key="5">
    <source>
        <dbReference type="Pfam" id="PF03787"/>
    </source>
</evidence>
<dbReference type="GO" id="GO:0051607">
    <property type="term" value="P:defense response to virus"/>
    <property type="evidence" value="ECO:0007669"/>
    <property type="project" value="UniProtKB-KW"/>
</dbReference>
<protein>
    <recommendedName>
        <fullName evidence="2">CRISPR system Cms protein Csm4</fullName>
    </recommendedName>
</protein>
<dbReference type="AlphaFoldDB" id="A0A0G3CBW3"/>
<evidence type="ECO:0000313" key="8">
    <source>
        <dbReference type="Proteomes" id="UP000035331"/>
    </source>
</evidence>
<evidence type="ECO:0000256" key="3">
    <source>
        <dbReference type="ARBA" id="ARBA00022884"/>
    </source>
</evidence>
<dbReference type="InterPro" id="IPR005537">
    <property type="entry name" value="RAMP_III_fam"/>
</dbReference>
<dbReference type="RefSeq" id="WP_048176868.1">
    <property type="nucleotide sequence ID" value="NZ_CP008746.1"/>
</dbReference>
<dbReference type="GO" id="GO:0003723">
    <property type="term" value="F:RNA binding"/>
    <property type="evidence" value="ECO:0007669"/>
    <property type="project" value="UniProtKB-KW"/>
</dbReference>
<organism evidence="7 8">
    <name type="scientific">Methanosarcina barkeri CM1</name>
    <dbReference type="NCBI Taxonomy" id="796385"/>
    <lineage>
        <taxon>Archaea</taxon>
        <taxon>Methanobacteriati</taxon>
        <taxon>Methanobacteriota</taxon>
        <taxon>Stenosarchaea group</taxon>
        <taxon>Methanomicrobia</taxon>
        <taxon>Methanosarcinales</taxon>
        <taxon>Methanosarcinaceae</taxon>
        <taxon>Methanosarcina</taxon>
    </lineage>
</organism>
<evidence type="ECO:0000256" key="4">
    <source>
        <dbReference type="ARBA" id="ARBA00023118"/>
    </source>
</evidence>
<evidence type="ECO:0000256" key="1">
    <source>
        <dbReference type="ARBA" id="ARBA00005772"/>
    </source>
</evidence>
<dbReference type="Pfam" id="PF03787">
    <property type="entry name" value="RAMPs"/>
    <property type="match status" value="1"/>
</dbReference>
<evidence type="ECO:0000313" key="7">
    <source>
        <dbReference type="EMBL" id="AKJ39496.1"/>
    </source>
</evidence>
<feature type="domain" description="Csm4 C-terminal" evidence="6">
    <location>
        <begin position="234"/>
        <end position="325"/>
    </location>
</feature>
<proteinExistence type="inferred from homology"/>
<reference evidence="8" key="1">
    <citation type="submission" date="2014-06" db="EMBL/GenBank/DDBJ databases">
        <title>The complete genome sequence of Methanosarcina barkeri CM1.</title>
        <authorList>
            <consortium name="Pastoral Greenhouse Gas Research Consortium"/>
            <person name="Lambie S.C."/>
            <person name="Leahy S.C."/>
            <person name="Kelly W.J."/>
            <person name="Li D."/>
            <person name="Reilly K."/>
            <person name="Attwood G.T."/>
            <person name="Altermann E."/>
        </authorList>
    </citation>
    <scope>NUCLEOTIDE SEQUENCE [LARGE SCALE GENOMIC DNA]</scope>
    <source>
        <strain evidence="8">CM1</strain>
    </source>
</reference>
<reference evidence="7 8" key="2">
    <citation type="journal article" date="2015" name="Stand. Genomic Sci.">
        <title>The complete genome sequence of the rumen methanogen Methanosarcina barkeri CM1.</title>
        <authorList>
            <person name="Lambie S.C."/>
            <person name="Kelly W.J."/>
            <person name="Leahy S.C."/>
            <person name="Li D."/>
            <person name="Reilly K."/>
            <person name="McAllister T.A."/>
            <person name="Valle E.R."/>
            <person name="Attwood G.T."/>
            <person name="Altermann E."/>
        </authorList>
    </citation>
    <scope>NUCLEOTIDE SEQUENCE [LARGE SCALE GENOMIC DNA]</scope>
    <source>
        <strain evidence="7 8">CM1</strain>
    </source>
</reference>
<evidence type="ECO:0000259" key="6">
    <source>
        <dbReference type="Pfam" id="PF17953"/>
    </source>
</evidence>